<dbReference type="Proteomes" id="UP001153712">
    <property type="component" value="Chromosome 8"/>
</dbReference>
<dbReference type="PANTHER" id="PTHR33588:SF1">
    <property type="entry name" value="CILIA- AND FLAGELLA-ASSOCIATED PROTEIN 299"/>
    <property type="match status" value="1"/>
</dbReference>
<keyword evidence="6" id="KW-0539">Nucleus</keyword>
<keyword evidence="8" id="KW-1185">Reference proteome</keyword>
<comment type="subcellular location">
    <subcellularLocation>
        <location evidence="3">Cytoplasm</location>
    </subcellularLocation>
    <subcellularLocation>
        <location evidence="2">Nucleus</location>
    </subcellularLocation>
</comment>
<dbReference type="InterPro" id="IPR027887">
    <property type="entry name" value="DUF4464"/>
</dbReference>
<evidence type="ECO:0000256" key="4">
    <source>
        <dbReference type="ARBA" id="ARBA00021436"/>
    </source>
</evidence>
<organism evidence="7 8">
    <name type="scientific">Phyllotreta striolata</name>
    <name type="common">Striped flea beetle</name>
    <name type="synonym">Crioceris striolata</name>
    <dbReference type="NCBI Taxonomy" id="444603"/>
    <lineage>
        <taxon>Eukaryota</taxon>
        <taxon>Metazoa</taxon>
        <taxon>Ecdysozoa</taxon>
        <taxon>Arthropoda</taxon>
        <taxon>Hexapoda</taxon>
        <taxon>Insecta</taxon>
        <taxon>Pterygota</taxon>
        <taxon>Neoptera</taxon>
        <taxon>Endopterygota</taxon>
        <taxon>Coleoptera</taxon>
        <taxon>Polyphaga</taxon>
        <taxon>Cucujiformia</taxon>
        <taxon>Chrysomeloidea</taxon>
        <taxon>Chrysomelidae</taxon>
        <taxon>Galerucinae</taxon>
        <taxon>Alticini</taxon>
        <taxon>Phyllotreta</taxon>
    </lineage>
</organism>
<accession>A0A9N9XRK1</accession>
<dbReference type="EMBL" id="OU900101">
    <property type="protein sequence ID" value="CAG9864750.1"/>
    <property type="molecule type" value="Genomic_DNA"/>
</dbReference>
<evidence type="ECO:0000256" key="5">
    <source>
        <dbReference type="ARBA" id="ARBA00022490"/>
    </source>
</evidence>
<sequence>MARSFLKSNPQIEADRRLLQFERYDDYLDSLLTHQDECFLQSIEVSRTIAELGYRSSGETLNKAQFEKRLAAVWNYLFPPYKPYELSSETIIGEDSLQIDLALRERPNRVGILSTIIFLKYVTKSGFEISGYIDYAEKLANVDWKPFFRGKKRIVPKPNDLGYYHWKTGKVVSNDSLNYKVHQDPRKGLIFQNRFDRKLIDPAPGRDPGPNSSRKRVYSDLYELVILFDHFVRQRI</sequence>
<dbReference type="Pfam" id="PF14713">
    <property type="entry name" value="DUF4464"/>
    <property type="match status" value="1"/>
</dbReference>
<dbReference type="GO" id="GO:0005737">
    <property type="term" value="C:cytoplasm"/>
    <property type="evidence" value="ECO:0007669"/>
    <property type="project" value="UniProtKB-SubCell"/>
</dbReference>
<gene>
    <name evidence="7" type="ORF">PHYEVI_LOCUS11000</name>
</gene>
<dbReference type="PANTHER" id="PTHR33588">
    <property type="entry name" value="CILIA- AND FLAGELLA-ASSOCIATED PROTEIN 299"/>
    <property type="match status" value="1"/>
</dbReference>
<name>A0A9N9XRK1_PHYSR</name>
<dbReference type="OrthoDB" id="2136125at2759"/>
<evidence type="ECO:0000256" key="3">
    <source>
        <dbReference type="ARBA" id="ARBA00004496"/>
    </source>
</evidence>
<evidence type="ECO:0000313" key="8">
    <source>
        <dbReference type="Proteomes" id="UP001153712"/>
    </source>
</evidence>
<evidence type="ECO:0000256" key="2">
    <source>
        <dbReference type="ARBA" id="ARBA00004123"/>
    </source>
</evidence>
<dbReference type="AlphaFoldDB" id="A0A9N9XRK1"/>
<keyword evidence="5" id="KW-0963">Cytoplasm</keyword>
<reference evidence="7" key="1">
    <citation type="submission" date="2022-01" db="EMBL/GenBank/DDBJ databases">
        <authorList>
            <person name="King R."/>
        </authorList>
    </citation>
    <scope>NUCLEOTIDE SEQUENCE</scope>
</reference>
<evidence type="ECO:0000256" key="6">
    <source>
        <dbReference type="ARBA" id="ARBA00023242"/>
    </source>
</evidence>
<dbReference type="GO" id="GO:0005634">
    <property type="term" value="C:nucleus"/>
    <property type="evidence" value="ECO:0007669"/>
    <property type="project" value="UniProtKB-SubCell"/>
</dbReference>
<evidence type="ECO:0000256" key="1">
    <source>
        <dbReference type="ARBA" id="ARBA00003056"/>
    </source>
</evidence>
<protein>
    <recommendedName>
        <fullName evidence="4">Cilia- and flagella-associated protein 299</fullName>
    </recommendedName>
</protein>
<comment type="function">
    <text evidence="1">May be involved in spermatogenesis.</text>
</comment>
<evidence type="ECO:0000313" key="7">
    <source>
        <dbReference type="EMBL" id="CAG9864750.1"/>
    </source>
</evidence>
<proteinExistence type="predicted"/>